<dbReference type="CDD" id="cd06529">
    <property type="entry name" value="S24_LexA-like"/>
    <property type="match status" value="1"/>
</dbReference>
<comment type="caution">
    <text evidence="2">The sequence shown here is derived from an EMBL/GenBank/DDBJ whole genome shotgun (WGS) entry which is preliminary data.</text>
</comment>
<keyword evidence="3" id="KW-1185">Reference proteome</keyword>
<dbReference type="Gene3D" id="1.10.260.40">
    <property type="entry name" value="lambda repressor-like DNA-binding domains"/>
    <property type="match status" value="1"/>
</dbReference>
<dbReference type="PANTHER" id="PTHR33516">
    <property type="entry name" value="LEXA REPRESSOR"/>
    <property type="match status" value="1"/>
</dbReference>
<reference evidence="2 3" key="1">
    <citation type="submission" date="2020-04" db="EMBL/GenBank/DDBJ databases">
        <authorList>
            <person name="Zhang R."/>
            <person name="Schippers A."/>
        </authorList>
    </citation>
    <scope>NUCLEOTIDE SEQUENCE [LARGE SCALE GENOMIC DNA]</scope>
    <source>
        <strain evidence="2 3">DSM 109850</strain>
    </source>
</reference>
<dbReference type="Pfam" id="PF01381">
    <property type="entry name" value="HTH_3"/>
    <property type="match status" value="1"/>
</dbReference>
<dbReference type="Gene3D" id="2.10.109.10">
    <property type="entry name" value="Umud Fragment, subunit A"/>
    <property type="match status" value="1"/>
</dbReference>
<dbReference type="InterPro" id="IPR050077">
    <property type="entry name" value="LexA_repressor"/>
</dbReference>
<accession>A0A7Y0L224</accession>
<protein>
    <submittedName>
        <fullName evidence="2">Helix-turn-helix domain-containing protein</fullName>
    </submittedName>
</protein>
<dbReference type="InterPro" id="IPR039418">
    <property type="entry name" value="LexA-like"/>
</dbReference>
<name>A0A7Y0L224_9FIRM</name>
<dbReference type="AlphaFoldDB" id="A0A7Y0L224"/>
<dbReference type="InterPro" id="IPR015927">
    <property type="entry name" value="Peptidase_S24_S26A/B/C"/>
</dbReference>
<sequence>MKTKENYFGRKLREARLKKGLTQEALAEVVGLTKSQISRYESGKSGATLDIVARLAEALDIGNFVKLLDPLPGLGPANDSAQHKMAAQLPEVLPVRPVPILGRIHAGVPWPAQPDRDGDVLIPPSLPADFALRVQGDSMVGAGIMPGDLVICRSTESRTPQHGDIVVALFQGEDATCKYLIRDGGRWKLRAANPRYPDRILAAPDDPVIQAVVVSIQSDPKNRKAPDLRELVQQSDLVDLQGLTPDQRRLVRQMVRQLKARGEGSDEIPDDLPFF</sequence>
<dbReference type="InterPro" id="IPR036286">
    <property type="entry name" value="LexA/Signal_pep-like_sf"/>
</dbReference>
<dbReference type="Pfam" id="PF00717">
    <property type="entry name" value="Peptidase_S24"/>
    <property type="match status" value="1"/>
</dbReference>
<organism evidence="2 3">
    <name type="scientific">Sulfobacillus harzensis</name>
    <dbReference type="NCBI Taxonomy" id="2729629"/>
    <lineage>
        <taxon>Bacteria</taxon>
        <taxon>Bacillati</taxon>
        <taxon>Bacillota</taxon>
        <taxon>Clostridia</taxon>
        <taxon>Eubacteriales</taxon>
        <taxon>Clostridiales Family XVII. Incertae Sedis</taxon>
        <taxon>Sulfobacillus</taxon>
    </lineage>
</organism>
<dbReference type="SUPFAM" id="SSF47413">
    <property type="entry name" value="lambda repressor-like DNA-binding domains"/>
    <property type="match status" value="1"/>
</dbReference>
<dbReference type="InterPro" id="IPR001387">
    <property type="entry name" value="Cro/C1-type_HTH"/>
</dbReference>
<dbReference type="InterPro" id="IPR010982">
    <property type="entry name" value="Lambda_DNA-bd_dom_sf"/>
</dbReference>
<dbReference type="GO" id="GO:0003677">
    <property type="term" value="F:DNA binding"/>
    <property type="evidence" value="ECO:0007669"/>
    <property type="project" value="InterPro"/>
</dbReference>
<evidence type="ECO:0000259" key="1">
    <source>
        <dbReference type="PROSITE" id="PS50943"/>
    </source>
</evidence>
<dbReference type="PROSITE" id="PS50943">
    <property type="entry name" value="HTH_CROC1"/>
    <property type="match status" value="1"/>
</dbReference>
<gene>
    <name evidence="2" type="ORF">HIJ39_05795</name>
</gene>
<evidence type="ECO:0000313" key="2">
    <source>
        <dbReference type="EMBL" id="NMP21863.1"/>
    </source>
</evidence>
<dbReference type="CDD" id="cd00093">
    <property type="entry name" value="HTH_XRE"/>
    <property type="match status" value="1"/>
</dbReference>
<dbReference type="SMART" id="SM00530">
    <property type="entry name" value="HTH_XRE"/>
    <property type="match status" value="1"/>
</dbReference>
<dbReference type="PANTHER" id="PTHR33516:SF2">
    <property type="entry name" value="LEXA REPRESSOR-RELATED"/>
    <property type="match status" value="1"/>
</dbReference>
<evidence type="ECO:0000313" key="3">
    <source>
        <dbReference type="Proteomes" id="UP000533476"/>
    </source>
</evidence>
<dbReference type="SUPFAM" id="SSF51306">
    <property type="entry name" value="LexA/Signal peptidase"/>
    <property type="match status" value="1"/>
</dbReference>
<dbReference type="EMBL" id="JABBVZ010000013">
    <property type="protein sequence ID" value="NMP21863.1"/>
    <property type="molecule type" value="Genomic_DNA"/>
</dbReference>
<dbReference type="RefSeq" id="WP_169097654.1">
    <property type="nucleotide sequence ID" value="NZ_JABBVZ010000013.1"/>
</dbReference>
<feature type="domain" description="HTH cro/C1-type" evidence="1">
    <location>
        <begin position="12"/>
        <end position="67"/>
    </location>
</feature>
<dbReference type="Proteomes" id="UP000533476">
    <property type="component" value="Unassembled WGS sequence"/>
</dbReference>
<proteinExistence type="predicted"/>